<evidence type="ECO:0000313" key="7">
    <source>
        <dbReference type="Proteomes" id="UP000648663"/>
    </source>
</evidence>
<dbReference type="Pfam" id="PF20171">
    <property type="entry name" value="OpcA_G6PD_C"/>
    <property type="match status" value="1"/>
</dbReference>
<reference evidence="5 6" key="3">
    <citation type="submission" date="2020-02" db="EMBL/GenBank/DDBJ databases">
        <title>Sequencing the genomes of 1000 actinobacteria strains.</title>
        <authorList>
            <person name="Klenk H.-P."/>
        </authorList>
    </citation>
    <scope>NUCLEOTIDE SEQUENCE [LARGE SCALE GENOMIC DNA]</scope>
    <source>
        <strain evidence="5 6">DSM 45201</strain>
    </source>
</reference>
<organism evidence="5 6">
    <name type="scientific">Modestobacter marinus</name>
    <dbReference type="NCBI Taxonomy" id="477641"/>
    <lineage>
        <taxon>Bacteria</taxon>
        <taxon>Bacillati</taxon>
        <taxon>Actinomycetota</taxon>
        <taxon>Actinomycetes</taxon>
        <taxon>Geodermatophilales</taxon>
        <taxon>Geodermatophilaceae</taxon>
        <taxon>Modestobacter</taxon>
    </lineage>
</organism>
<dbReference type="InterPro" id="IPR004555">
    <property type="entry name" value="G6PDH_assembly_OpcA"/>
</dbReference>
<evidence type="ECO:0000256" key="1">
    <source>
        <dbReference type="SAM" id="MobiDB-lite"/>
    </source>
</evidence>
<feature type="domain" description="Glucose-6-phosphate dehydrogenase assembly protein OpcA C-terminal" evidence="3">
    <location>
        <begin position="165"/>
        <end position="305"/>
    </location>
</feature>
<feature type="domain" description="Glucose-6-phosphate dehydrogenase assembly protein OpcA N-terminal" evidence="2">
    <location>
        <begin position="50"/>
        <end position="160"/>
    </location>
</feature>
<sequence>MTTLWDTTGSAVVKELAAQRRTGGAVMSGVALTLVVVADEGRVAEAEQAASAAAEVHPCRLLIVVRRQVEAPVPRLDAEVQIGGRLGPGEAVVMRMYGRLGLHAESVVLPLLAADAPVVTWWHEAPPEQIARDALGVIADRRITDSAMAADPIAALRTRAHDYAPGDTDLAWTRSTPWRATLASTLDSVSGRRGDSVRVRGGQVEGDPESATAQLVAGWLSSRCGCDIPVVPTPRVPGSAGIDSVELRLDQDEVVRVQDDRKGGAVINQPFRPEAIVALPDRSLGELIGEELRRLDSDEPYSEALEAVTGAAGLSDRPACRDHVWYDPMRPQQTSEPANGNGGGTPPSASPAASAATPAPTVPADSADADEVAESGEHDSPADDSDEQAVVQSPAAPPAAGGRAPTRKARTR</sequence>
<comment type="caution">
    <text evidence="5">The sequence shown here is derived from an EMBL/GenBank/DDBJ whole genome shotgun (WGS) entry which is preliminary data.</text>
</comment>
<dbReference type="EMBL" id="BMMI01000002">
    <property type="protein sequence ID" value="GGL57699.1"/>
    <property type="molecule type" value="Genomic_DNA"/>
</dbReference>
<dbReference type="InterPro" id="IPR046802">
    <property type="entry name" value="OpcA_G6PD_C"/>
</dbReference>
<name>A0A846LLZ6_9ACTN</name>
<dbReference type="PANTHER" id="PTHR38658">
    <property type="entry name" value="OXPP CYCLE PROTEIN OPCA-RELATED"/>
    <property type="match status" value="1"/>
</dbReference>
<protein>
    <submittedName>
        <fullName evidence="5">Glucose-6-phosphate dehydrogenase assembly protein OpcA</fullName>
    </submittedName>
</protein>
<dbReference type="PANTHER" id="PTHR38658:SF1">
    <property type="entry name" value="OXPP CYCLE PROTEIN OPCA-RELATED"/>
    <property type="match status" value="1"/>
</dbReference>
<evidence type="ECO:0000259" key="2">
    <source>
        <dbReference type="Pfam" id="PF10128"/>
    </source>
</evidence>
<keyword evidence="7" id="KW-1185">Reference proteome</keyword>
<dbReference type="EMBL" id="JAAMPA010000001">
    <property type="protein sequence ID" value="NIH68497.1"/>
    <property type="molecule type" value="Genomic_DNA"/>
</dbReference>
<dbReference type="RefSeq" id="WP_166755701.1">
    <property type="nucleotide sequence ID" value="NZ_BAABJU010000023.1"/>
</dbReference>
<evidence type="ECO:0000313" key="6">
    <source>
        <dbReference type="Proteomes" id="UP000552836"/>
    </source>
</evidence>
<evidence type="ECO:0000259" key="3">
    <source>
        <dbReference type="Pfam" id="PF20171"/>
    </source>
</evidence>
<dbReference type="Proteomes" id="UP000552836">
    <property type="component" value="Unassembled WGS sequence"/>
</dbReference>
<dbReference type="Proteomes" id="UP000648663">
    <property type="component" value="Unassembled WGS sequence"/>
</dbReference>
<dbReference type="AlphaFoldDB" id="A0A846LLZ6"/>
<reference evidence="4" key="4">
    <citation type="submission" date="2024-05" db="EMBL/GenBank/DDBJ databases">
        <authorList>
            <person name="Sun Q."/>
            <person name="Zhou Y."/>
        </authorList>
    </citation>
    <scope>NUCLEOTIDE SEQUENCE</scope>
    <source>
        <strain evidence="4">CGMCC 4.5581</strain>
    </source>
</reference>
<evidence type="ECO:0000313" key="4">
    <source>
        <dbReference type="EMBL" id="GGL57699.1"/>
    </source>
</evidence>
<accession>A0A846LLZ6</accession>
<gene>
    <name evidence="5" type="ORF">FB380_002943</name>
    <name evidence="4" type="ORF">GCM10011589_12170</name>
</gene>
<feature type="region of interest" description="Disordered" evidence="1">
    <location>
        <begin position="329"/>
        <end position="412"/>
    </location>
</feature>
<dbReference type="InterPro" id="IPR046801">
    <property type="entry name" value="OpcA_G6PD_N"/>
</dbReference>
<dbReference type="Pfam" id="PF10128">
    <property type="entry name" value="OpcA_G6PD_assem"/>
    <property type="match status" value="1"/>
</dbReference>
<reference evidence="4" key="1">
    <citation type="journal article" date="2014" name="Int. J. Syst. Evol. Microbiol.">
        <title>Complete genome of a new Firmicutes species belonging to the dominant human colonic microbiota ('Ruminococcus bicirculans') reveals two chromosomes and a selective capacity to utilize plant glucans.</title>
        <authorList>
            <consortium name="NISC Comparative Sequencing Program"/>
            <person name="Wegmann U."/>
            <person name="Louis P."/>
            <person name="Goesmann A."/>
            <person name="Henrissat B."/>
            <person name="Duncan S.H."/>
            <person name="Flint H.J."/>
        </authorList>
    </citation>
    <scope>NUCLEOTIDE SEQUENCE</scope>
    <source>
        <strain evidence="4">CGMCC 4.5581</strain>
    </source>
</reference>
<evidence type="ECO:0000313" key="5">
    <source>
        <dbReference type="EMBL" id="NIH68497.1"/>
    </source>
</evidence>
<proteinExistence type="predicted"/>
<reference evidence="7" key="2">
    <citation type="journal article" date="2019" name="Int. J. Syst. Evol. Microbiol.">
        <title>The Global Catalogue of Microorganisms (GCM) 10K type strain sequencing project: providing services to taxonomists for standard genome sequencing and annotation.</title>
        <authorList>
            <consortium name="The Broad Institute Genomics Platform"/>
            <consortium name="The Broad Institute Genome Sequencing Center for Infectious Disease"/>
            <person name="Wu L."/>
            <person name="Ma J."/>
        </authorList>
    </citation>
    <scope>NUCLEOTIDE SEQUENCE [LARGE SCALE GENOMIC DNA]</scope>
    <source>
        <strain evidence="7">CGMCC 4.5581</strain>
    </source>
</reference>
<feature type="compositionally biased region" description="Low complexity" evidence="1">
    <location>
        <begin position="346"/>
        <end position="366"/>
    </location>
</feature>